<dbReference type="PANTHER" id="PTHR30136:SF24">
    <property type="entry name" value="HTH-TYPE TRANSCRIPTIONAL REPRESSOR ALLR"/>
    <property type="match status" value="1"/>
</dbReference>
<feature type="region of interest" description="Disordered" evidence="4">
    <location>
        <begin position="1"/>
        <end position="23"/>
    </location>
</feature>
<dbReference type="EMBL" id="BAABBA010000010">
    <property type="protein sequence ID" value="GAA4287878.1"/>
    <property type="molecule type" value="Genomic_DNA"/>
</dbReference>
<dbReference type="PROSITE" id="PS51077">
    <property type="entry name" value="HTH_ICLR"/>
    <property type="match status" value="1"/>
</dbReference>
<evidence type="ECO:0000256" key="2">
    <source>
        <dbReference type="ARBA" id="ARBA00023125"/>
    </source>
</evidence>
<evidence type="ECO:0000313" key="7">
    <source>
        <dbReference type="EMBL" id="GAA4287878.1"/>
    </source>
</evidence>
<evidence type="ECO:0000256" key="3">
    <source>
        <dbReference type="ARBA" id="ARBA00023163"/>
    </source>
</evidence>
<keyword evidence="3" id="KW-0804">Transcription</keyword>
<dbReference type="SUPFAM" id="SSF55781">
    <property type="entry name" value="GAF domain-like"/>
    <property type="match status" value="1"/>
</dbReference>
<keyword evidence="8" id="KW-1185">Reference proteome</keyword>
<dbReference type="Pfam" id="PF01614">
    <property type="entry name" value="IclR_C"/>
    <property type="match status" value="1"/>
</dbReference>
<dbReference type="InterPro" id="IPR005471">
    <property type="entry name" value="Tscrpt_reg_IclR_N"/>
</dbReference>
<feature type="domain" description="IclR-ED" evidence="6">
    <location>
        <begin position="87"/>
        <end position="264"/>
    </location>
</feature>
<proteinExistence type="predicted"/>
<keyword evidence="2" id="KW-0238">DNA-binding</keyword>
<dbReference type="Gene3D" id="1.10.10.10">
    <property type="entry name" value="Winged helix-like DNA-binding domain superfamily/Winged helix DNA-binding domain"/>
    <property type="match status" value="1"/>
</dbReference>
<dbReference type="Gene3D" id="3.30.450.40">
    <property type="match status" value="1"/>
</dbReference>
<sequence>MSLAPKLEAHETPEVPDGDRSEQRMQSLTRAFQLLELMAANGGSMSVSDLASQSGLPLPTTYRVVNSMVSEGYVRRLQERGYALGPRLIGLGAVASRMLGACADPFLEELVEIVGETAGLAALDGESAAFVAQAPSRFAMRMTIEVGHRSPLHCTAVGKAILAQLPLSQVKHLMTRTQMLGYTPRTISSFPELKEELATIEKQGFAVDDGESEKGLRSIAVSVPEAPVPMALSILGPDSRLTIDTVMTIVPLLHSTAAKLMTCV</sequence>
<dbReference type="InterPro" id="IPR014757">
    <property type="entry name" value="Tscrpt_reg_IclR_C"/>
</dbReference>
<dbReference type="SMART" id="SM00346">
    <property type="entry name" value="HTH_ICLR"/>
    <property type="match status" value="1"/>
</dbReference>
<protein>
    <submittedName>
        <fullName evidence="7">IclR family transcriptional regulator</fullName>
    </submittedName>
</protein>
<dbReference type="InterPro" id="IPR050707">
    <property type="entry name" value="HTH_MetabolicPath_Reg"/>
</dbReference>
<evidence type="ECO:0000256" key="1">
    <source>
        <dbReference type="ARBA" id="ARBA00023015"/>
    </source>
</evidence>
<comment type="caution">
    <text evidence="7">The sequence shown here is derived from an EMBL/GenBank/DDBJ whole genome shotgun (WGS) entry which is preliminary data.</text>
</comment>
<dbReference type="InterPro" id="IPR036390">
    <property type="entry name" value="WH_DNA-bd_sf"/>
</dbReference>
<organism evidence="7 8">
    <name type="scientific">Georgenia daeguensis</name>
    <dbReference type="NCBI Taxonomy" id="908355"/>
    <lineage>
        <taxon>Bacteria</taxon>
        <taxon>Bacillati</taxon>
        <taxon>Actinomycetota</taxon>
        <taxon>Actinomycetes</taxon>
        <taxon>Micrococcales</taxon>
        <taxon>Bogoriellaceae</taxon>
        <taxon>Georgenia</taxon>
    </lineage>
</organism>
<evidence type="ECO:0000256" key="4">
    <source>
        <dbReference type="SAM" id="MobiDB-lite"/>
    </source>
</evidence>
<keyword evidence="1" id="KW-0805">Transcription regulation</keyword>
<accession>A0ABP8EVT3</accession>
<name>A0ABP8EVT3_9MICO</name>
<dbReference type="Proteomes" id="UP001499841">
    <property type="component" value="Unassembled WGS sequence"/>
</dbReference>
<evidence type="ECO:0000313" key="8">
    <source>
        <dbReference type="Proteomes" id="UP001499841"/>
    </source>
</evidence>
<gene>
    <name evidence="7" type="ORF">GCM10022262_22380</name>
</gene>
<dbReference type="InterPro" id="IPR036388">
    <property type="entry name" value="WH-like_DNA-bd_sf"/>
</dbReference>
<dbReference type="InterPro" id="IPR029016">
    <property type="entry name" value="GAF-like_dom_sf"/>
</dbReference>
<reference evidence="8" key="1">
    <citation type="journal article" date="2019" name="Int. J. Syst. Evol. Microbiol.">
        <title>The Global Catalogue of Microorganisms (GCM) 10K type strain sequencing project: providing services to taxonomists for standard genome sequencing and annotation.</title>
        <authorList>
            <consortium name="The Broad Institute Genomics Platform"/>
            <consortium name="The Broad Institute Genome Sequencing Center for Infectious Disease"/>
            <person name="Wu L."/>
            <person name="Ma J."/>
        </authorList>
    </citation>
    <scope>NUCLEOTIDE SEQUENCE [LARGE SCALE GENOMIC DNA]</scope>
    <source>
        <strain evidence="8">JCM 17459</strain>
    </source>
</reference>
<dbReference type="SUPFAM" id="SSF46785">
    <property type="entry name" value="Winged helix' DNA-binding domain"/>
    <property type="match status" value="1"/>
</dbReference>
<dbReference type="Pfam" id="PF09339">
    <property type="entry name" value="HTH_IclR"/>
    <property type="match status" value="1"/>
</dbReference>
<feature type="compositionally biased region" description="Basic and acidic residues" evidence="4">
    <location>
        <begin position="7"/>
        <end position="23"/>
    </location>
</feature>
<feature type="domain" description="HTH iclR-type" evidence="5">
    <location>
        <begin position="25"/>
        <end position="86"/>
    </location>
</feature>
<dbReference type="RefSeq" id="WP_345041084.1">
    <property type="nucleotide sequence ID" value="NZ_BAABBA010000010.1"/>
</dbReference>
<evidence type="ECO:0000259" key="6">
    <source>
        <dbReference type="PROSITE" id="PS51078"/>
    </source>
</evidence>
<evidence type="ECO:0000259" key="5">
    <source>
        <dbReference type="PROSITE" id="PS51077"/>
    </source>
</evidence>
<dbReference type="PANTHER" id="PTHR30136">
    <property type="entry name" value="HELIX-TURN-HELIX TRANSCRIPTIONAL REGULATOR, ICLR FAMILY"/>
    <property type="match status" value="1"/>
</dbReference>
<dbReference type="PROSITE" id="PS51078">
    <property type="entry name" value="ICLR_ED"/>
    <property type="match status" value="1"/>
</dbReference>